<feature type="signal peptide" evidence="1">
    <location>
        <begin position="1"/>
        <end position="22"/>
    </location>
</feature>
<dbReference type="Proteomes" id="UP000677054">
    <property type="component" value="Unassembled WGS sequence"/>
</dbReference>
<accession>A0A7R9A9W8</accession>
<feature type="chain" id="PRO_5036402815" description="Apple domain-containing protein" evidence="1">
    <location>
        <begin position="23"/>
        <end position="97"/>
    </location>
</feature>
<dbReference type="PROSITE" id="PS50948">
    <property type="entry name" value="PAN"/>
    <property type="match status" value="1"/>
</dbReference>
<sequence>MKVMTSPLALLAFSGLLWIGSAFKPGVYWEVHPGLQYRGVSKEISADLEECKAACARDEPSMPCLAFNFMESSGTCQLVYEGRKRLVPTDGFEAFVK</sequence>
<dbReference type="AlphaFoldDB" id="A0A7R9A9W8"/>
<name>A0A7R9A9W8_9CRUS</name>
<dbReference type="Gene3D" id="3.50.4.10">
    <property type="entry name" value="Hepatocyte Growth Factor"/>
    <property type="match status" value="1"/>
</dbReference>
<dbReference type="SUPFAM" id="SSF57414">
    <property type="entry name" value="Hairpin loop containing domain-like"/>
    <property type="match status" value="1"/>
</dbReference>
<reference evidence="3" key="1">
    <citation type="submission" date="2020-11" db="EMBL/GenBank/DDBJ databases">
        <authorList>
            <person name="Tran Van P."/>
        </authorList>
    </citation>
    <scope>NUCLEOTIDE SEQUENCE</scope>
</reference>
<proteinExistence type="predicted"/>
<feature type="non-terminal residue" evidence="3">
    <location>
        <position position="97"/>
    </location>
</feature>
<organism evidence="3">
    <name type="scientific">Darwinula stevensoni</name>
    <dbReference type="NCBI Taxonomy" id="69355"/>
    <lineage>
        <taxon>Eukaryota</taxon>
        <taxon>Metazoa</taxon>
        <taxon>Ecdysozoa</taxon>
        <taxon>Arthropoda</taxon>
        <taxon>Crustacea</taxon>
        <taxon>Oligostraca</taxon>
        <taxon>Ostracoda</taxon>
        <taxon>Podocopa</taxon>
        <taxon>Podocopida</taxon>
        <taxon>Darwinulocopina</taxon>
        <taxon>Darwinuloidea</taxon>
        <taxon>Darwinulidae</taxon>
        <taxon>Darwinula</taxon>
    </lineage>
</organism>
<dbReference type="EMBL" id="LR902157">
    <property type="protein sequence ID" value="CAD7250069.1"/>
    <property type="molecule type" value="Genomic_DNA"/>
</dbReference>
<evidence type="ECO:0000313" key="3">
    <source>
        <dbReference type="EMBL" id="CAD7250069.1"/>
    </source>
</evidence>
<dbReference type="InterPro" id="IPR003609">
    <property type="entry name" value="Pan_app"/>
</dbReference>
<keyword evidence="4" id="KW-1185">Reference proteome</keyword>
<keyword evidence="1" id="KW-0732">Signal</keyword>
<evidence type="ECO:0000259" key="2">
    <source>
        <dbReference type="PROSITE" id="PS50948"/>
    </source>
</evidence>
<feature type="domain" description="Apple" evidence="2">
    <location>
        <begin position="23"/>
        <end position="97"/>
    </location>
</feature>
<evidence type="ECO:0000313" key="4">
    <source>
        <dbReference type="Proteomes" id="UP000677054"/>
    </source>
</evidence>
<dbReference type="EMBL" id="CAJPEV010002640">
    <property type="protein sequence ID" value="CAG0897587.1"/>
    <property type="molecule type" value="Genomic_DNA"/>
</dbReference>
<protein>
    <recommendedName>
        <fullName evidence="2">Apple domain-containing protein</fullName>
    </recommendedName>
</protein>
<gene>
    <name evidence="3" type="ORF">DSTB1V02_LOCUS9853</name>
</gene>
<evidence type="ECO:0000256" key="1">
    <source>
        <dbReference type="SAM" id="SignalP"/>
    </source>
</evidence>
<dbReference type="Pfam" id="PF00024">
    <property type="entry name" value="PAN_1"/>
    <property type="match status" value="1"/>
</dbReference>